<sequence>MPPITSQPERTSPLSHNNAVPYPPPPTANPEVITMQPMASAPTDITHNEDVMSNIPLDQCIQDQEAEERRNKRKKCCCDPNQDPDITPEDCHNCYLIIRFLCSPCRMSCRACSSCCEPKTDSAHEGGCCGGGGGSGGCCGDGTGDCCGDGTGDCCCGDGTGDCCGDGTGDCCG</sequence>
<feature type="compositionally biased region" description="Polar residues" evidence="1">
    <location>
        <begin position="1"/>
        <end position="16"/>
    </location>
</feature>
<accession>A0A1E1W3H5</accession>
<reference evidence="3" key="1">
    <citation type="submission" date="2015-09" db="EMBL/GenBank/DDBJ databases">
        <title>De novo assembly of Pectinophora gossypiella (Pink Bollworm) gut transcriptome.</title>
        <authorList>
            <person name="Tassone E.E."/>
        </authorList>
    </citation>
    <scope>NUCLEOTIDE SEQUENCE</scope>
</reference>
<dbReference type="AlphaFoldDB" id="A0A1E1W3H5"/>
<evidence type="ECO:0000313" key="2">
    <source>
        <dbReference type="EMBL" id="JAT80038.1"/>
    </source>
</evidence>
<organism evidence="3">
    <name type="scientific">Pectinophora gossypiella</name>
    <name type="common">Cotton pink bollworm</name>
    <name type="synonym">Depressaria gossypiella</name>
    <dbReference type="NCBI Taxonomy" id="13191"/>
    <lineage>
        <taxon>Eukaryota</taxon>
        <taxon>Metazoa</taxon>
        <taxon>Ecdysozoa</taxon>
        <taxon>Arthropoda</taxon>
        <taxon>Hexapoda</taxon>
        <taxon>Insecta</taxon>
        <taxon>Pterygota</taxon>
        <taxon>Neoptera</taxon>
        <taxon>Endopterygota</taxon>
        <taxon>Lepidoptera</taxon>
        <taxon>Glossata</taxon>
        <taxon>Ditrysia</taxon>
        <taxon>Gelechioidea</taxon>
        <taxon>Gelechiidae</taxon>
        <taxon>Apatetrinae</taxon>
        <taxon>Pectinophora</taxon>
    </lineage>
</organism>
<name>A0A1E1W3H5_PECGO</name>
<dbReference type="EMBL" id="GDQN01011016">
    <property type="protein sequence ID" value="JAT80038.1"/>
    <property type="molecule type" value="Transcribed_RNA"/>
</dbReference>
<dbReference type="EMBL" id="GDQN01009575">
    <property type="protein sequence ID" value="JAT81479.1"/>
    <property type="molecule type" value="Transcribed_RNA"/>
</dbReference>
<protein>
    <submittedName>
        <fullName evidence="3">Uncharacterized protein</fullName>
    </submittedName>
</protein>
<feature type="region of interest" description="Disordered" evidence="1">
    <location>
        <begin position="1"/>
        <end position="31"/>
    </location>
</feature>
<feature type="non-terminal residue" evidence="3">
    <location>
        <position position="173"/>
    </location>
</feature>
<proteinExistence type="predicted"/>
<gene>
    <name evidence="2" type="ORF">g.13749</name>
    <name evidence="3" type="ORF">g.13755</name>
</gene>
<evidence type="ECO:0000313" key="3">
    <source>
        <dbReference type="EMBL" id="JAT81479.1"/>
    </source>
</evidence>
<evidence type="ECO:0000256" key="1">
    <source>
        <dbReference type="SAM" id="MobiDB-lite"/>
    </source>
</evidence>